<sequence>MKAKVVLLFLAYFLLGIIPVCVTGCGWLRKEVYICDIDFFPITTVNIDSIPKFTNEIGFQIWTAERKPTCYNIQVQIFNTALATSISYEYQNKLIISSYELYLDHAIVLEGDTIAPNTDLLMNETINSKTVFDYVDDYDLVTSTIKFNSELVDSLQFELGVYQVIFKCATDDGKEFEKITQVIFKE</sequence>
<comment type="caution">
    <text evidence="1">The sequence shown here is derived from an EMBL/GenBank/DDBJ whole genome shotgun (WGS) entry which is preliminary data.</text>
</comment>
<protein>
    <submittedName>
        <fullName evidence="1">Uncharacterized protein</fullName>
    </submittedName>
</protein>
<evidence type="ECO:0000313" key="2">
    <source>
        <dbReference type="Proteomes" id="UP000486602"/>
    </source>
</evidence>
<evidence type="ECO:0000313" key="1">
    <source>
        <dbReference type="EMBL" id="NEN22587.1"/>
    </source>
</evidence>
<dbReference type="RefSeq" id="WP_163283315.1">
    <property type="nucleotide sequence ID" value="NZ_JAAGVY010000004.1"/>
</dbReference>
<proteinExistence type="predicted"/>
<reference evidence="1 2" key="1">
    <citation type="submission" date="2020-02" db="EMBL/GenBank/DDBJ databases">
        <title>Out from the shadows clarifying the taxonomy of the family Cryomorphaceae and related taxa by utilizing the GTDB taxonomic framework.</title>
        <authorList>
            <person name="Bowman J.P."/>
        </authorList>
    </citation>
    <scope>NUCLEOTIDE SEQUENCE [LARGE SCALE GENOMIC DNA]</scope>
    <source>
        <strain evidence="1 2">QSSC 1-22</strain>
    </source>
</reference>
<dbReference type="AlphaFoldDB" id="A0A7K3WLR4"/>
<name>A0A7K3WLR4_9FLAO</name>
<organism evidence="1 2">
    <name type="scientific">Cryomorpha ignava</name>
    <dbReference type="NCBI Taxonomy" id="101383"/>
    <lineage>
        <taxon>Bacteria</taxon>
        <taxon>Pseudomonadati</taxon>
        <taxon>Bacteroidota</taxon>
        <taxon>Flavobacteriia</taxon>
        <taxon>Flavobacteriales</taxon>
        <taxon>Cryomorphaceae</taxon>
        <taxon>Cryomorpha</taxon>
    </lineage>
</organism>
<dbReference type="EMBL" id="JAAGVY010000004">
    <property type="protein sequence ID" value="NEN22587.1"/>
    <property type="molecule type" value="Genomic_DNA"/>
</dbReference>
<dbReference type="Proteomes" id="UP000486602">
    <property type="component" value="Unassembled WGS sequence"/>
</dbReference>
<accession>A0A7K3WLR4</accession>
<keyword evidence="2" id="KW-1185">Reference proteome</keyword>
<gene>
    <name evidence="1" type="ORF">G3O08_03595</name>
</gene>